<evidence type="ECO:0000256" key="1">
    <source>
        <dbReference type="ARBA" id="ARBA00006484"/>
    </source>
</evidence>
<gene>
    <name evidence="4" type="ORF">OG563_08705</name>
</gene>
<dbReference type="RefSeq" id="WP_327101288.1">
    <property type="nucleotide sequence ID" value="NZ_CP109149.1"/>
</dbReference>
<dbReference type="Gene3D" id="3.40.50.720">
    <property type="entry name" value="NAD(P)-binding Rossmann-like Domain"/>
    <property type="match status" value="1"/>
</dbReference>
<organism evidence="4 5">
    <name type="scientific">Nocardia vinacea</name>
    <dbReference type="NCBI Taxonomy" id="96468"/>
    <lineage>
        <taxon>Bacteria</taxon>
        <taxon>Bacillati</taxon>
        <taxon>Actinomycetota</taxon>
        <taxon>Actinomycetes</taxon>
        <taxon>Mycobacteriales</taxon>
        <taxon>Nocardiaceae</taxon>
        <taxon>Nocardia</taxon>
    </lineage>
</organism>
<evidence type="ECO:0000313" key="5">
    <source>
        <dbReference type="Proteomes" id="UP001432062"/>
    </source>
</evidence>
<comment type="similarity">
    <text evidence="1 3">Belongs to the short-chain dehydrogenases/reductases (SDR) family.</text>
</comment>
<dbReference type="InterPro" id="IPR036291">
    <property type="entry name" value="NAD(P)-bd_dom_sf"/>
</dbReference>
<evidence type="ECO:0000256" key="2">
    <source>
        <dbReference type="ARBA" id="ARBA00023002"/>
    </source>
</evidence>
<dbReference type="Proteomes" id="UP001432062">
    <property type="component" value="Chromosome"/>
</dbReference>
<protein>
    <submittedName>
        <fullName evidence="4">SDR family oxidoreductase</fullName>
    </submittedName>
</protein>
<accession>A0ABZ1YZ12</accession>
<keyword evidence="5" id="KW-1185">Reference proteome</keyword>
<evidence type="ECO:0000256" key="3">
    <source>
        <dbReference type="RuleBase" id="RU000363"/>
    </source>
</evidence>
<reference evidence="4" key="1">
    <citation type="submission" date="2022-10" db="EMBL/GenBank/DDBJ databases">
        <title>The complete genomes of actinobacterial strains from the NBC collection.</title>
        <authorList>
            <person name="Joergensen T.S."/>
            <person name="Alvarez Arevalo M."/>
            <person name="Sterndorff E.B."/>
            <person name="Faurdal D."/>
            <person name="Vuksanovic O."/>
            <person name="Mourched A.-S."/>
            <person name="Charusanti P."/>
            <person name="Shaw S."/>
            <person name="Blin K."/>
            <person name="Weber T."/>
        </authorList>
    </citation>
    <scope>NUCLEOTIDE SEQUENCE</scope>
    <source>
        <strain evidence="4">NBC_01482</strain>
    </source>
</reference>
<dbReference type="CDD" id="cd05233">
    <property type="entry name" value="SDR_c"/>
    <property type="match status" value="1"/>
</dbReference>
<keyword evidence="2" id="KW-0560">Oxidoreductase</keyword>
<dbReference type="Pfam" id="PF00106">
    <property type="entry name" value="adh_short"/>
    <property type="match status" value="1"/>
</dbReference>
<dbReference type="PROSITE" id="PS00061">
    <property type="entry name" value="ADH_SHORT"/>
    <property type="match status" value="1"/>
</dbReference>
<dbReference type="SUPFAM" id="SSF51735">
    <property type="entry name" value="NAD(P)-binding Rossmann-fold domains"/>
    <property type="match status" value="1"/>
</dbReference>
<proteinExistence type="inferred from homology"/>
<dbReference type="InterPro" id="IPR020904">
    <property type="entry name" value="Sc_DH/Rdtase_CS"/>
</dbReference>
<dbReference type="PRINTS" id="PR00081">
    <property type="entry name" value="GDHRDH"/>
</dbReference>
<dbReference type="PANTHER" id="PTHR44196:SF1">
    <property type="entry name" value="DEHYDROGENASE_REDUCTASE SDR FAMILY MEMBER 7B"/>
    <property type="match status" value="1"/>
</dbReference>
<dbReference type="EMBL" id="CP109441">
    <property type="protein sequence ID" value="WUV48258.1"/>
    <property type="molecule type" value="Genomic_DNA"/>
</dbReference>
<sequence length="232" mass="24852">MTHRSTALITGASAGFGLALARSLIGRGWRVIGTARRGDRLARARAELGEAFFAVPGDITDPAHRAELAEVAGEFGHLDLLVNNASRLGPSPMPRLANYPLDQLELVYRTNVIAPLAVLQFALPLLDPDGVAVNISSDAGVEPYPDWGGYGSSKAALDQLTAILSAEHPELSIYSFDPGDMRTEMHQAAFPGDDISDRPEPETVVPALLRLIEQRPKNDRYTAADFAAGVGR</sequence>
<dbReference type="InterPro" id="IPR002347">
    <property type="entry name" value="SDR_fam"/>
</dbReference>
<name>A0ABZ1YZ12_9NOCA</name>
<dbReference type="PANTHER" id="PTHR44196">
    <property type="entry name" value="DEHYDROGENASE/REDUCTASE SDR FAMILY MEMBER 7B"/>
    <property type="match status" value="1"/>
</dbReference>
<evidence type="ECO:0000313" key="4">
    <source>
        <dbReference type="EMBL" id="WUV48258.1"/>
    </source>
</evidence>
<dbReference type="PRINTS" id="PR00080">
    <property type="entry name" value="SDRFAMILY"/>
</dbReference>